<feature type="compositionally biased region" description="Low complexity" evidence="1">
    <location>
        <begin position="291"/>
        <end position="306"/>
    </location>
</feature>
<dbReference type="EC" id="1.1.99.14" evidence="2"/>
<keyword evidence="2" id="KW-0560">Oxidoreductase</keyword>
<reference evidence="2" key="1">
    <citation type="submission" date="2020-02" db="EMBL/GenBank/DDBJ databases">
        <authorList>
            <person name="Meier V. D."/>
        </authorList>
    </citation>
    <scope>NUCLEOTIDE SEQUENCE</scope>
    <source>
        <strain evidence="2">AVDCRST_MAG50</strain>
    </source>
</reference>
<feature type="compositionally biased region" description="Gly residues" evidence="1">
    <location>
        <begin position="332"/>
        <end position="341"/>
    </location>
</feature>
<feature type="compositionally biased region" description="Basic residues" evidence="1">
    <location>
        <begin position="307"/>
        <end position="323"/>
    </location>
</feature>
<feature type="compositionally biased region" description="Basic and acidic residues" evidence="1">
    <location>
        <begin position="51"/>
        <end position="63"/>
    </location>
</feature>
<accession>A0A6J4IW57</accession>
<feature type="compositionally biased region" description="Basic residues" evidence="1">
    <location>
        <begin position="349"/>
        <end position="365"/>
    </location>
</feature>
<feature type="compositionally biased region" description="Basic residues" evidence="1">
    <location>
        <begin position="1"/>
        <end position="14"/>
    </location>
</feature>
<proteinExistence type="predicted"/>
<dbReference type="GO" id="GO:0019154">
    <property type="term" value="F:glycolate dehydrogenase activity"/>
    <property type="evidence" value="ECO:0007669"/>
    <property type="project" value="UniProtKB-EC"/>
</dbReference>
<feature type="compositionally biased region" description="Pro residues" evidence="1">
    <location>
        <begin position="128"/>
        <end position="137"/>
    </location>
</feature>
<organism evidence="2">
    <name type="scientific">uncultured Acidimicrobiales bacterium</name>
    <dbReference type="NCBI Taxonomy" id="310071"/>
    <lineage>
        <taxon>Bacteria</taxon>
        <taxon>Bacillati</taxon>
        <taxon>Actinomycetota</taxon>
        <taxon>Acidimicrobiia</taxon>
        <taxon>Acidimicrobiales</taxon>
        <taxon>environmental samples</taxon>
    </lineage>
</organism>
<feature type="compositionally biased region" description="Gly residues" evidence="1">
    <location>
        <begin position="272"/>
        <end position="282"/>
    </location>
</feature>
<dbReference type="AlphaFoldDB" id="A0A6J4IW57"/>
<feature type="compositionally biased region" description="Pro residues" evidence="1">
    <location>
        <begin position="108"/>
        <end position="119"/>
    </location>
</feature>
<dbReference type="EMBL" id="CADCTF010000132">
    <property type="protein sequence ID" value="CAA9262462.1"/>
    <property type="molecule type" value="Genomic_DNA"/>
</dbReference>
<feature type="non-terminal residue" evidence="2">
    <location>
        <position position="382"/>
    </location>
</feature>
<feature type="non-terminal residue" evidence="2">
    <location>
        <position position="1"/>
    </location>
</feature>
<feature type="compositionally biased region" description="Basic residues" evidence="1">
    <location>
        <begin position="194"/>
        <end position="209"/>
    </location>
</feature>
<feature type="region of interest" description="Disordered" evidence="1">
    <location>
        <begin position="1"/>
        <end position="382"/>
    </location>
</feature>
<gene>
    <name evidence="2" type="ORF">AVDCRST_MAG50-2842</name>
</gene>
<feature type="compositionally biased region" description="Gly residues" evidence="1">
    <location>
        <begin position="174"/>
        <end position="187"/>
    </location>
</feature>
<name>A0A6J4IW57_9ACTN</name>
<protein>
    <submittedName>
        <fullName evidence="2">Glycolate dehydrogenase, iron-sulfur subunit GlcF</fullName>
        <ecNumber evidence="2">1.1.99.14</ecNumber>
    </submittedName>
</protein>
<evidence type="ECO:0000313" key="2">
    <source>
        <dbReference type="EMBL" id="CAA9262462.1"/>
    </source>
</evidence>
<evidence type="ECO:0000256" key="1">
    <source>
        <dbReference type="SAM" id="MobiDB-lite"/>
    </source>
</evidence>
<sequence length="382" mass="40091">EAPGRRRRAGRLRGVRALPAPLPDVPRHGGRDALAAGPHRRHAGRPLGGDAGRRDVRAGDGRVRPVPRLRAGVPLRRAVRPPDGGSAGHAGRRDRVPASLAPGGLPHARPPPPAGPGVPRPRRRPATAPDPPAPRPPRAAVAVGPPTGERVGRVALHRLRDGRLAARRAPCRAAGGGGHGHRGGPAGQGERLLRRTARPRRPARRRPPARRAGDGLHAGRRADPRRCRGLRGSPEGLRAPRRHRRGRAVLGPGARRPRVAGASARPAAGGVADVGGGGGGAGPVPPPARPAHPSGRAHGARPVHGPRGARRRGPVLRCRRRLQRPAARAGGRHPGPQGGGDRALWCRGRGQRQPRLHAPPGRHRNPCPPSVRDRGRGTRCRV</sequence>